<organism evidence="1 2">
    <name type="scientific">Byssothecium circinans</name>
    <dbReference type="NCBI Taxonomy" id="147558"/>
    <lineage>
        <taxon>Eukaryota</taxon>
        <taxon>Fungi</taxon>
        <taxon>Dikarya</taxon>
        <taxon>Ascomycota</taxon>
        <taxon>Pezizomycotina</taxon>
        <taxon>Dothideomycetes</taxon>
        <taxon>Pleosporomycetidae</taxon>
        <taxon>Pleosporales</taxon>
        <taxon>Massarineae</taxon>
        <taxon>Massarinaceae</taxon>
        <taxon>Byssothecium</taxon>
    </lineage>
</organism>
<protein>
    <submittedName>
        <fullName evidence="1">Uncharacterized protein</fullName>
    </submittedName>
</protein>
<dbReference type="InterPro" id="IPR038883">
    <property type="entry name" value="AN11006-like"/>
</dbReference>
<sequence>PMLDEPFPLMKLPASVRKRIYRYLLVIPAIICVRQKHSSFHDKKKAFLYEETRTFLPGIAYARPQFAVDGPKFRYTLFKSANTFVLRACREVYNEAKPVLYGQNLFEIVVPSSEMNPPVNFKIRLFPLGCQRLVRHLFIRVRALYPAQWLVNGGYKELKKAYRGLETLTLILEMETAGKGLVKRLMKRDDETWVPYVKRAHETMAAEITGPNNRSTDSATKIVVPVWIDLRVLFDGDRYDEMLDPVDQVLTHAGGNADENTSRMVLKRGLAEAFELFKKGGR</sequence>
<evidence type="ECO:0000313" key="1">
    <source>
        <dbReference type="EMBL" id="KAF1963055.1"/>
    </source>
</evidence>
<proteinExistence type="predicted"/>
<accession>A0A6A5UDS7</accession>
<dbReference type="OrthoDB" id="2951834at2759"/>
<dbReference type="PANTHER" id="PTHR42085">
    <property type="entry name" value="F-BOX DOMAIN-CONTAINING PROTEIN"/>
    <property type="match status" value="1"/>
</dbReference>
<dbReference type="EMBL" id="ML976978">
    <property type="protein sequence ID" value="KAF1963055.1"/>
    <property type="molecule type" value="Genomic_DNA"/>
</dbReference>
<dbReference type="Proteomes" id="UP000800035">
    <property type="component" value="Unassembled WGS sequence"/>
</dbReference>
<gene>
    <name evidence="1" type="ORF">CC80DRAFT_565767</name>
</gene>
<name>A0A6A5UDS7_9PLEO</name>
<dbReference type="PANTHER" id="PTHR42085:SF2">
    <property type="entry name" value="F-BOX DOMAIN-CONTAINING PROTEIN"/>
    <property type="match status" value="1"/>
</dbReference>
<dbReference type="AlphaFoldDB" id="A0A6A5UDS7"/>
<feature type="non-terminal residue" evidence="1">
    <location>
        <position position="1"/>
    </location>
</feature>
<evidence type="ECO:0000313" key="2">
    <source>
        <dbReference type="Proteomes" id="UP000800035"/>
    </source>
</evidence>
<keyword evidence="2" id="KW-1185">Reference proteome</keyword>
<reference evidence="1" key="1">
    <citation type="journal article" date="2020" name="Stud. Mycol.">
        <title>101 Dothideomycetes genomes: a test case for predicting lifestyles and emergence of pathogens.</title>
        <authorList>
            <person name="Haridas S."/>
            <person name="Albert R."/>
            <person name="Binder M."/>
            <person name="Bloem J."/>
            <person name="Labutti K."/>
            <person name="Salamov A."/>
            <person name="Andreopoulos B."/>
            <person name="Baker S."/>
            <person name="Barry K."/>
            <person name="Bills G."/>
            <person name="Bluhm B."/>
            <person name="Cannon C."/>
            <person name="Castanera R."/>
            <person name="Culley D."/>
            <person name="Daum C."/>
            <person name="Ezra D."/>
            <person name="Gonzalez J."/>
            <person name="Henrissat B."/>
            <person name="Kuo A."/>
            <person name="Liang C."/>
            <person name="Lipzen A."/>
            <person name="Lutzoni F."/>
            <person name="Magnuson J."/>
            <person name="Mondo S."/>
            <person name="Nolan M."/>
            <person name="Ohm R."/>
            <person name="Pangilinan J."/>
            <person name="Park H.-J."/>
            <person name="Ramirez L."/>
            <person name="Alfaro M."/>
            <person name="Sun H."/>
            <person name="Tritt A."/>
            <person name="Yoshinaga Y."/>
            <person name="Zwiers L.-H."/>
            <person name="Turgeon B."/>
            <person name="Goodwin S."/>
            <person name="Spatafora J."/>
            <person name="Crous P."/>
            <person name="Grigoriev I."/>
        </authorList>
    </citation>
    <scope>NUCLEOTIDE SEQUENCE</scope>
    <source>
        <strain evidence="1">CBS 675.92</strain>
    </source>
</reference>